<name>A0A158J7Y2_9BURK</name>
<organism evidence="7 8">
    <name type="scientific">Caballeronia humi</name>
    <dbReference type="NCBI Taxonomy" id="326474"/>
    <lineage>
        <taxon>Bacteria</taxon>
        <taxon>Pseudomonadati</taxon>
        <taxon>Pseudomonadota</taxon>
        <taxon>Betaproteobacteria</taxon>
        <taxon>Burkholderiales</taxon>
        <taxon>Burkholderiaceae</taxon>
        <taxon>Caballeronia</taxon>
    </lineage>
</organism>
<dbReference type="InterPro" id="IPR001207">
    <property type="entry name" value="Transposase_mutator"/>
</dbReference>
<dbReference type="EMBL" id="FCNW02000065">
    <property type="protein sequence ID" value="SAL64936.1"/>
    <property type="molecule type" value="Genomic_DNA"/>
</dbReference>
<comment type="function">
    <text evidence="1 6">Required for the transposition of the insertion element.</text>
</comment>
<keyword evidence="5 6" id="KW-0233">DNA recombination</keyword>
<keyword evidence="6" id="KW-0814">Transposable element</keyword>
<dbReference type="PROSITE" id="PS51257">
    <property type="entry name" value="PROKAR_LIPOPROTEIN"/>
    <property type="match status" value="1"/>
</dbReference>
<gene>
    <name evidence="7" type="ORF">AWB65_06106</name>
</gene>
<dbReference type="Pfam" id="PF00872">
    <property type="entry name" value="Transposase_mut"/>
    <property type="match status" value="1"/>
</dbReference>
<dbReference type="GO" id="GO:0003677">
    <property type="term" value="F:DNA binding"/>
    <property type="evidence" value="ECO:0007669"/>
    <property type="project" value="UniProtKB-UniRule"/>
</dbReference>
<evidence type="ECO:0000256" key="5">
    <source>
        <dbReference type="ARBA" id="ARBA00023172"/>
    </source>
</evidence>
<dbReference type="GO" id="GO:0006313">
    <property type="term" value="P:DNA transposition"/>
    <property type="evidence" value="ECO:0007669"/>
    <property type="project" value="UniProtKB-UniRule"/>
</dbReference>
<evidence type="ECO:0000256" key="6">
    <source>
        <dbReference type="RuleBase" id="RU365089"/>
    </source>
</evidence>
<dbReference type="PANTHER" id="PTHR33217">
    <property type="entry name" value="TRANSPOSASE FOR INSERTION SEQUENCE ELEMENT IS1081"/>
    <property type="match status" value="1"/>
</dbReference>
<dbReference type="PROSITE" id="PS01007">
    <property type="entry name" value="TRANSPOSASE_MUTATOR"/>
    <property type="match status" value="1"/>
</dbReference>
<dbReference type="NCBIfam" id="NF033543">
    <property type="entry name" value="transpos_IS256"/>
    <property type="match status" value="1"/>
</dbReference>
<dbReference type="STRING" id="326474.AWB65_06106"/>
<accession>A0A158J7Y2</accession>
<dbReference type="GO" id="GO:0004803">
    <property type="term" value="F:transposase activity"/>
    <property type="evidence" value="ECO:0007669"/>
    <property type="project" value="UniProtKB-UniRule"/>
</dbReference>
<evidence type="ECO:0000256" key="2">
    <source>
        <dbReference type="ARBA" id="ARBA00010961"/>
    </source>
</evidence>
<evidence type="ECO:0000313" key="7">
    <source>
        <dbReference type="EMBL" id="SAL64936.1"/>
    </source>
</evidence>
<evidence type="ECO:0000256" key="1">
    <source>
        <dbReference type="ARBA" id="ARBA00002190"/>
    </source>
</evidence>
<dbReference type="Proteomes" id="UP000054977">
    <property type="component" value="Unassembled WGS sequence"/>
</dbReference>
<keyword evidence="3 6" id="KW-0815">Transposition</keyword>
<comment type="caution">
    <text evidence="7">The sequence shown here is derived from an EMBL/GenBank/DDBJ whole genome shotgun (WGS) entry which is preliminary data.</text>
</comment>
<proteinExistence type="inferred from homology"/>
<evidence type="ECO:0000313" key="8">
    <source>
        <dbReference type="Proteomes" id="UP000054977"/>
    </source>
</evidence>
<dbReference type="PANTHER" id="PTHR33217:SF5">
    <property type="entry name" value="MUTATOR FAMILY TRANSPOSASE"/>
    <property type="match status" value="1"/>
</dbReference>
<protein>
    <recommendedName>
        <fullName evidence="6">Mutator family transposase</fullName>
    </recommendedName>
</protein>
<dbReference type="AlphaFoldDB" id="A0A158J7Y2"/>
<keyword evidence="4 6" id="KW-0238">DNA-binding</keyword>
<keyword evidence="8" id="KW-1185">Reference proteome</keyword>
<evidence type="ECO:0000256" key="4">
    <source>
        <dbReference type="ARBA" id="ARBA00023125"/>
    </source>
</evidence>
<comment type="similarity">
    <text evidence="2 6">Belongs to the transposase mutator family.</text>
</comment>
<evidence type="ECO:0000256" key="3">
    <source>
        <dbReference type="ARBA" id="ARBA00022578"/>
    </source>
</evidence>
<reference evidence="7" key="1">
    <citation type="submission" date="2016-01" db="EMBL/GenBank/DDBJ databases">
        <authorList>
            <person name="Peeters C."/>
        </authorList>
    </citation>
    <scope>NUCLEOTIDE SEQUENCE [LARGE SCALE GENOMIC DNA]</scope>
    <source>
        <strain evidence="7">LMG 22934</strain>
    </source>
</reference>
<sequence>MAKRVPRAVPTIATGAAASACLPTTTRSIWTFHRIVTARSDPVLIARGEQRFTGFDSKIIAMYARGMTVREIQGFLLEMYALEVSPHFISTVADSVMDEVREWQQRPLEAMYLVVFFNALRVEIRDEGVVRNKAIYLALGVRRDGTPEVLGLWIEQTERAKFWLGVVNDLKLRGVQDILIAVVDGLKGFPAAINAVFPETTTQTCIVHLIRNSLDRRALATRLGAGYSVLCVRTRNPQNRLHDQRDRVAAHATAQDHQGAWPLSRLTRRCKWTGSRHDWESAMTQFALRYPERFNIGL</sequence>